<proteinExistence type="predicted"/>
<name>A0AAJ1VMT9_9FLAO</name>
<dbReference type="AlphaFoldDB" id="A0AAJ1VMT9"/>
<sequence length="60" mass="6355">MLDLSPEDITKGPLLRALCVLSATLLAQNLVLVAQEVIDLFWLGRLSGDAVAATGFAFPV</sequence>
<evidence type="ECO:0008006" key="3">
    <source>
        <dbReference type="Google" id="ProtNLM"/>
    </source>
</evidence>
<evidence type="ECO:0000313" key="1">
    <source>
        <dbReference type="EMBL" id="MDN4015216.1"/>
    </source>
</evidence>
<gene>
    <name evidence="1" type="ORF">QX233_22470</name>
</gene>
<dbReference type="Proteomes" id="UP001225933">
    <property type="component" value="Unassembled WGS sequence"/>
</dbReference>
<organism evidence="1 2">
    <name type="scientific">Chryseobacterium gambrini</name>
    <dbReference type="NCBI Taxonomy" id="373672"/>
    <lineage>
        <taxon>Bacteria</taxon>
        <taxon>Pseudomonadati</taxon>
        <taxon>Bacteroidota</taxon>
        <taxon>Flavobacteriia</taxon>
        <taxon>Flavobacteriales</taxon>
        <taxon>Weeksellaceae</taxon>
        <taxon>Chryseobacterium group</taxon>
        <taxon>Chryseobacterium</taxon>
    </lineage>
</organism>
<dbReference type="RefSeq" id="WP_290343750.1">
    <property type="nucleotide sequence ID" value="NZ_JAUHGV010000156.1"/>
</dbReference>
<dbReference type="EMBL" id="JAUHGV010000156">
    <property type="protein sequence ID" value="MDN4015216.1"/>
    <property type="molecule type" value="Genomic_DNA"/>
</dbReference>
<reference evidence="1" key="1">
    <citation type="submission" date="2023-06" db="EMBL/GenBank/DDBJ databases">
        <title>Two Chryseobacterium gambrini strains from China.</title>
        <authorList>
            <person name="Zeng J."/>
            <person name="Wu Y."/>
        </authorList>
    </citation>
    <scope>NUCLEOTIDE SEQUENCE</scope>
    <source>
        <strain evidence="1">SQ219</strain>
    </source>
</reference>
<comment type="caution">
    <text evidence="1">The sequence shown here is derived from an EMBL/GenBank/DDBJ whole genome shotgun (WGS) entry which is preliminary data.</text>
</comment>
<feature type="non-terminal residue" evidence="1">
    <location>
        <position position="60"/>
    </location>
</feature>
<accession>A0AAJ1VMT9</accession>
<protein>
    <recommendedName>
        <fullName evidence="3">MATE family efflux transporter</fullName>
    </recommendedName>
</protein>
<evidence type="ECO:0000313" key="2">
    <source>
        <dbReference type="Proteomes" id="UP001225933"/>
    </source>
</evidence>